<sequence>MKRLEGVGLGWRRQLAHFIDTWEGLGFVEVLAEQLDERGALPEPLLQLKERGVPVVVHGVSLGLGGAEPPSPARLSRLARLAERLGAVCVSEHLAFVRAGGLESGHLLPVARHEESLEVLTDNIRRAEAALPVPLALENVASLFEWPEPAFCEAGLLTGVLERTGAGVLLDVANLYANALNLGTDARAVLAAVPRERLAYVHVAGGVRHGGLYHDTHAHAVPEGPLALLEELTARVGPVPALLERDDRFPPVDELAGELEAMRVAMARGVARREAA</sequence>
<reference evidence="1 2" key="2">
    <citation type="submission" date="2016-12" db="EMBL/GenBank/DDBJ databases">
        <title>Draft Genome Sequence of Cystobacter ferrugineus Strain Cbfe23.</title>
        <authorList>
            <person name="Akbar S."/>
            <person name="Dowd S.E."/>
            <person name="Stevens D.C."/>
        </authorList>
    </citation>
    <scope>NUCLEOTIDE SEQUENCE [LARGE SCALE GENOMIC DNA]</scope>
    <source>
        <strain evidence="1 2">Cbfe23</strain>
    </source>
</reference>
<dbReference type="InterPro" id="IPR036237">
    <property type="entry name" value="Xyl_isomerase-like_sf"/>
</dbReference>
<dbReference type="Gene3D" id="3.20.20.150">
    <property type="entry name" value="Divalent-metal-dependent TIM barrel enzymes"/>
    <property type="match status" value="1"/>
</dbReference>
<gene>
    <name evidence="1" type="ORF">BON30_42030</name>
</gene>
<dbReference type="Proteomes" id="UP000182229">
    <property type="component" value="Unassembled WGS sequence"/>
</dbReference>
<dbReference type="SUPFAM" id="SSF51658">
    <property type="entry name" value="Xylose isomerase-like"/>
    <property type="match status" value="1"/>
</dbReference>
<accession>A0A1L9AXK7</accession>
<dbReference type="NCBIfam" id="NF003818">
    <property type="entry name" value="PRK05409.1"/>
    <property type="match status" value="1"/>
</dbReference>
<reference evidence="2" key="1">
    <citation type="submission" date="2016-11" db="EMBL/GenBank/DDBJ databases">
        <authorList>
            <person name="Shukria A."/>
            <person name="Stevens D.C."/>
        </authorList>
    </citation>
    <scope>NUCLEOTIDE SEQUENCE [LARGE SCALE GENOMIC DNA]</scope>
    <source>
        <strain evidence="2">Cbfe23</strain>
    </source>
</reference>
<name>A0A1L9AXK7_9BACT</name>
<dbReference type="EMBL" id="MPIN01000017">
    <property type="protein sequence ID" value="OJH34737.1"/>
    <property type="molecule type" value="Genomic_DNA"/>
</dbReference>
<dbReference type="AlphaFoldDB" id="A0A1L9AXK7"/>
<organism evidence="1 2">
    <name type="scientific">Cystobacter ferrugineus</name>
    <dbReference type="NCBI Taxonomy" id="83449"/>
    <lineage>
        <taxon>Bacteria</taxon>
        <taxon>Pseudomonadati</taxon>
        <taxon>Myxococcota</taxon>
        <taxon>Myxococcia</taxon>
        <taxon>Myxococcales</taxon>
        <taxon>Cystobacterineae</taxon>
        <taxon>Archangiaceae</taxon>
        <taxon>Cystobacter</taxon>
    </lineage>
</organism>
<dbReference type="Pfam" id="PF05114">
    <property type="entry name" value="MbnB_TglH_ChrH"/>
    <property type="match status" value="1"/>
</dbReference>
<protein>
    <recommendedName>
        <fullName evidence="3">Endonuclease</fullName>
    </recommendedName>
</protein>
<dbReference type="OrthoDB" id="9763101at2"/>
<dbReference type="STRING" id="83449.BON30_42030"/>
<dbReference type="InterPro" id="IPR007801">
    <property type="entry name" value="MbnB/TglH/ChrH"/>
</dbReference>
<keyword evidence="2" id="KW-1185">Reference proteome</keyword>
<dbReference type="PANTHER" id="PTHR42194">
    <property type="entry name" value="UPF0276 PROTEIN HI_1600"/>
    <property type="match status" value="1"/>
</dbReference>
<evidence type="ECO:0000313" key="1">
    <source>
        <dbReference type="EMBL" id="OJH34737.1"/>
    </source>
</evidence>
<evidence type="ECO:0000313" key="2">
    <source>
        <dbReference type="Proteomes" id="UP000182229"/>
    </source>
</evidence>
<comment type="caution">
    <text evidence="1">The sequence shown here is derived from an EMBL/GenBank/DDBJ whole genome shotgun (WGS) entry which is preliminary data.</text>
</comment>
<proteinExistence type="predicted"/>
<dbReference type="PANTHER" id="PTHR42194:SF1">
    <property type="entry name" value="UPF0276 PROTEIN HI_1600"/>
    <property type="match status" value="1"/>
</dbReference>
<evidence type="ECO:0008006" key="3">
    <source>
        <dbReference type="Google" id="ProtNLM"/>
    </source>
</evidence>